<comment type="caution">
    <text evidence="2">The sequence shown here is derived from an EMBL/GenBank/DDBJ whole genome shotgun (WGS) entry which is preliminary data.</text>
</comment>
<proteinExistence type="predicted"/>
<keyword evidence="3" id="KW-1185">Reference proteome</keyword>
<gene>
    <name evidence="2" type="ORF">ACFQGO_02495</name>
</gene>
<reference evidence="3" key="1">
    <citation type="journal article" date="2019" name="Int. J. Syst. Evol. Microbiol.">
        <title>The Global Catalogue of Microorganisms (GCM) 10K type strain sequencing project: providing services to taxonomists for standard genome sequencing and annotation.</title>
        <authorList>
            <consortium name="The Broad Institute Genomics Platform"/>
            <consortium name="The Broad Institute Genome Sequencing Center for Infectious Disease"/>
            <person name="Wu L."/>
            <person name="Ma J."/>
        </authorList>
    </citation>
    <scope>NUCLEOTIDE SEQUENCE [LARGE SCALE GENOMIC DNA]</scope>
    <source>
        <strain evidence="3">JCM 9918</strain>
    </source>
</reference>
<evidence type="ECO:0000313" key="2">
    <source>
        <dbReference type="EMBL" id="MFC5806383.1"/>
    </source>
</evidence>
<dbReference type="EMBL" id="JBHSNZ010000002">
    <property type="protein sequence ID" value="MFC5806383.1"/>
    <property type="molecule type" value="Genomic_DNA"/>
</dbReference>
<sequence>MGTDEHVCPACGQPVATIVRRHKTLGAFVPVWGPGPCRNPKCDAYADRTAEPDEATARSARAVGRRAQGAHGPTGTQGVRPANAAAPEDAEQVEDLTDG</sequence>
<feature type="region of interest" description="Disordered" evidence="1">
    <location>
        <begin position="48"/>
        <end position="99"/>
    </location>
</feature>
<accession>A0ABW1B038</accession>
<evidence type="ECO:0000313" key="3">
    <source>
        <dbReference type="Proteomes" id="UP001596112"/>
    </source>
</evidence>
<name>A0ABW1B038_9ACTN</name>
<evidence type="ECO:0000256" key="1">
    <source>
        <dbReference type="SAM" id="MobiDB-lite"/>
    </source>
</evidence>
<protein>
    <submittedName>
        <fullName evidence="2">Uncharacterized protein</fullName>
    </submittedName>
</protein>
<dbReference type="RefSeq" id="WP_272167823.1">
    <property type="nucleotide sequence ID" value="NZ_JAQOSL010000001.1"/>
</dbReference>
<feature type="compositionally biased region" description="Acidic residues" evidence="1">
    <location>
        <begin position="88"/>
        <end position="99"/>
    </location>
</feature>
<organism evidence="2 3">
    <name type="scientific">Streptomyces heilongjiangensis</name>
    <dbReference type="NCBI Taxonomy" id="945052"/>
    <lineage>
        <taxon>Bacteria</taxon>
        <taxon>Bacillati</taxon>
        <taxon>Actinomycetota</taxon>
        <taxon>Actinomycetes</taxon>
        <taxon>Kitasatosporales</taxon>
        <taxon>Streptomycetaceae</taxon>
        <taxon>Streptomyces</taxon>
    </lineage>
</organism>
<dbReference type="Proteomes" id="UP001596112">
    <property type="component" value="Unassembled WGS sequence"/>
</dbReference>